<evidence type="ECO:0000256" key="2">
    <source>
        <dbReference type="ARBA" id="ARBA00022898"/>
    </source>
</evidence>
<dbReference type="PRINTS" id="PR00035">
    <property type="entry name" value="HTHGNTR"/>
</dbReference>
<dbReference type="CDD" id="cd07377">
    <property type="entry name" value="WHTH_GntR"/>
    <property type="match status" value="1"/>
</dbReference>
<dbReference type="Gene3D" id="1.10.10.10">
    <property type="entry name" value="Winged helix-like DNA-binding domain superfamily/Winged helix DNA-binding domain"/>
    <property type="match status" value="1"/>
</dbReference>
<keyword evidence="4" id="KW-0238">DNA-binding</keyword>
<dbReference type="GO" id="GO:0003700">
    <property type="term" value="F:DNA-binding transcription factor activity"/>
    <property type="evidence" value="ECO:0007669"/>
    <property type="project" value="InterPro"/>
</dbReference>
<dbReference type="InterPro" id="IPR000524">
    <property type="entry name" value="Tscrpt_reg_HTH_GntR"/>
</dbReference>
<dbReference type="PANTHER" id="PTHR46577:SF1">
    <property type="entry name" value="HTH-TYPE TRANSCRIPTIONAL REGULATORY PROTEIN GABR"/>
    <property type="match status" value="1"/>
</dbReference>
<evidence type="ECO:0000313" key="8">
    <source>
        <dbReference type="Proteomes" id="UP000292564"/>
    </source>
</evidence>
<dbReference type="InterPro" id="IPR051446">
    <property type="entry name" value="HTH_trans_reg/aminotransferase"/>
</dbReference>
<name>A0A4Q7ZTH9_9ACTN</name>
<dbReference type="Gene3D" id="3.40.640.10">
    <property type="entry name" value="Type I PLP-dependent aspartate aminotransferase-like (Major domain)"/>
    <property type="match status" value="1"/>
</dbReference>
<dbReference type="SUPFAM" id="SSF53383">
    <property type="entry name" value="PLP-dependent transferases"/>
    <property type="match status" value="1"/>
</dbReference>
<gene>
    <name evidence="7" type="ORF">EV385_5827</name>
</gene>
<evidence type="ECO:0000256" key="1">
    <source>
        <dbReference type="ARBA" id="ARBA00005384"/>
    </source>
</evidence>
<evidence type="ECO:0000256" key="4">
    <source>
        <dbReference type="ARBA" id="ARBA00023125"/>
    </source>
</evidence>
<evidence type="ECO:0000256" key="5">
    <source>
        <dbReference type="ARBA" id="ARBA00023163"/>
    </source>
</evidence>
<dbReference type="InterPro" id="IPR015421">
    <property type="entry name" value="PyrdxlP-dep_Trfase_major"/>
</dbReference>
<reference evidence="7 8" key="1">
    <citation type="submission" date="2019-02" db="EMBL/GenBank/DDBJ databases">
        <title>Sequencing the genomes of 1000 actinobacteria strains.</title>
        <authorList>
            <person name="Klenk H.-P."/>
        </authorList>
    </citation>
    <scope>NUCLEOTIDE SEQUENCE [LARGE SCALE GENOMIC DNA]</scope>
    <source>
        <strain evidence="7 8">DSM 45162</strain>
    </source>
</reference>
<keyword evidence="5" id="KW-0804">Transcription</keyword>
<dbReference type="OrthoDB" id="594134at2"/>
<dbReference type="CDD" id="cd00609">
    <property type="entry name" value="AAT_like"/>
    <property type="match status" value="1"/>
</dbReference>
<evidence type="ECO:0000313" key="7">
    <source>
        <dbReference type="EMBL" id="RZU53893.1"/>
    </source>
</evidence>
<keyword evidence="2" id="KW-0663">Pyridoxal phosphate</keyword>
<comment type="caution">
    <text evidence="7">The sequence shown here is derived from an EMBL/GenBank/DDBJ whole genome shotgun (WGS) entry which is preliminary data.</text>
</comment>
<dbReference type="InterPro" id="IPR015424">
    <property type="entry name" value="PyrdxlP-dep_Trfase"/>
</dbReference>
<keyword evidence="8" id="KW-1185">Reference proteome</keyword>
<dbReference type="Pfam" id="PF00155">
    <property type="entry name" value="Aminotran_1_2"/>
    <property type="match status" value="1"/>
</dbReference>
<dbReference type="GO" id="GO:0030170">
    <property type="term" value="F:pyridoxal phosphate binding"/>
    <property type="evidence" value="ECO:0007669"/>
    <property type="project" value="InterPro"/>
</dbReference>
<proteinExistence type="inferred from homology"/>
<accession>A0A4Q7ZTH9</accession>
<keyword evidence="3" id="KW-0805">Transcription regulation</keyword>
<dbReference type="RefSeq" id="WP_130512336.1">
    <property type="nucleotide sequence ID" value="NZ_SHKY01000001.1"/>
</dbReference>
<feature type="domain" description="HTH gntR-type" evidence="6">
    <location>
        <begin position="15"/>
        <end position="83"/>
    </location>
</feature>
<dbReference type="Pfam" id="PF00392">
    <property type="entry name" value="GntR"/>
    <property type="match status" value="1"/>
</dbReference>
<organism evidence="7 8">
    <name type="scientific">Krasilnikovia cinnamomea</name>
    <dbReference type="NCBI Taxonomy" id="349313"/>
    <lineage>
        <taxon>Bacteria</taxon>
        <taxon>Bacillati</taxon>
        <taxon>Actinomycetota</taxon>
        <taxon>Actinomycetes</taxon>
        <taxon>Micromonosporales</taxon>
        <taxon>Micromonosporaceae</taxon>
        <taxon>Krasilnikovia</taxon>
    </lineage>
</organism>
<dbReference type="GO" id="GO:0003677">
    <property type="term" value="F:DNA binding"/>
    <property type="evidence" value="ECO:0007669"/>
    <property type="project" value="UniProtKB-KW"/>
</dbReference>
<dbReference type="SUPFAM" id="SSF46785">
    <property type="entry name" value="Winged helix' DNA-binding domain"/>
    <property type="match status" value="1"/>
</dbReference>
<dbReference type="InterPro" id="IPR004839">
    <property type="entry name" value="Aminotransferase_I/II_large"/>
</dbReference>
<dbReference type="AlphaFoldDB" id="A0A4Q7ZTH9"/>
<dbReference type="EMBL" id="SHKY01000001">
    <property type="protein sequence ID" value="RZU53893.1"/>
    <property type="molecule type" value="Genomic_DNA"/>
</dbReference>
<dbReference type="InterPro" id="IPR036390">
    <property type="entry name" value="WH_DNA-bd_sf"/>
</dbReference>
<dbReference type="Proteomes" id="UP000292564">
    <property type="component" value="Unassembled WGS sequence"/>
</dbReference>
<dbReference type="PANTHER" id="PTHR46577">
    <property type="entry name" value="HTH-TYPE TRANSCRIPTIONAL REGULATORY PROTEIN GABR"/>
    <property type="match status" value="1"/>
</dbReference>
<comment type="similarity">
    <text evidence="1">In the C-terminal section; belongs to the class-I pyridoxal-phosphate-dependent aminotransferase family.</text>
</comment>
<dbReference type="SMART" id="SM00345">
    <property type="entry name" value="HTH_GNTR"/>
    <property type="match status" value="1"/>
</dbReference>
<sequence length="509" mass="55016">MSRHLEISIDRQSRIPIAQQTRDAIRRMIEEDMLQPETRLPSSRRLGMDLGVSRSVVVEAYEQLIAEGYLVARRGSGTSVAPSVRPPRESVLAAPQRPVAARWDLRTGGCDASWFPRQEWVRCLTAVISAAGPSELGYATPAGPPAVRQAAAGYLSRVRGVRARADRVMMTAGFAQGLALLCAVLRERGHEVVAVEDPGHPGERQFMSRAGLRPVGVPVDADGLVVDELYRTGARAVVVTPACQFPTGVPLAAHRKAELVEWAHRVDGFVIEDDFESAFVAAADRAPALQSLAPDRVVYAGSASKVLAPALRLGWLVVPSPLMPGLEFVRSSRDFGCSGLEQLAFARFLETGGFDRHLRRVRDEVRKRREQVRDDALRLLPGVRPIGAASGLQTYLELPAGCDEAALLRAAQARSVLVHGAQFYRINRAVQPGAVVVSYATVHRPGLSRAMAALGIAYREVCTGPPVRHHRGGKSMRTGLGAHAVDPARELRVPVTASPPLGPRVVRPG</sequence>
<evidence type="ECO:0000256" key="3">
    <source>
        <dbReference type="ARBA" id="ARBA00023015"/>
    </source>
</evidence>
<dbReference type="PROSITE" id="PS50949">
    <property type="entry name" value="HTH_GNTR"/>
    <property type="match status" value="1"/>
</dbReference>
<protein>
    <submittedName>
        <fullName evidence="7">GntR family transcriptional regulator</fullName>
    </submittedName>
</protein>
<dbReference type="InterPro" id="IPR036388">
    <property type="entry name" value="WH-like_DNA-bd_sf"/>
</dbReference>
<evidence type="ECO:0000259" key="6">
    <source>
        <dbReference type="PROSITE" id="PS50949"/>
    </source>
</evidence>